<evidence type="ECO:0000256" key="3">
    <source>
        <dbReference type="ARBA" id="ARBA00022692"/>
    </source>
</evidence>
<comment type="caution">
    <text evidence="8">The sequence shown here is derived from an EMBL/GenBank/DDBJ whole genome shotgun (WGS) entry which is preliminary data.</text>
</comment>
<dbReference type="Pfam" id="PF25539">
    <property type="entry name" value="Bestrophin_2"/>
    <property type="match status" value="1"/>
</dbReference>
<evidence type="ECO:0000256" key="1">
    <source>
        <dbReference type="ARBA" id="ARBA00004141"/>
    </source>
</evidence>
<evidence type="ECO:0000256" key="4">
    <source>
        <dbReference type="ARBA" id="ARBA00022989"/>
    </source>
</evidence>
<keyword evidence="2" id="KW-0813">Transport</keyword>
<dbReference type="OrthoDB" id="41240at2759"/>
<accession>K0RSN0</accession>
<feature type="compositionally biased region" description="Basic and acidic residues" evidence="7">
    <location>
        <begin position="46"/>
        <end position="63"/>
    </location>
</feature>
<keyword evidence="4" id="KW-1133">Transmembrane helix</keyword>
<feature type="non-terminal residue" evidence="8">
    <location>
        <position position="1"/>
    </location>
</feature>
<proteinExistence type="predicted"/>
<comment type="subcellular location">
    <subcellularLocation>
        <location evidence="1">Membrane</location>
        <topology evidence="1">Multi-pass membrane protein</topology>
    </subcellularLocation>
</comment>
<evidence type="ECO:0000313" key="9">
    <source>
        <dbReference type="Proteomes" id="UP000266841"/>
    </source>
</evidence>
<organism evidence="8 9">
    <name type="scientific">Thalassiosira oceanica</name>
    <name type="common">Marine diatom</name>
    <dbReference type="NCBI Taxonomy" id="159749"/>
    <lineage>
        <taxon>Eukaryota</taxon>
        <taxon>Sar</taxon>
        <taxon>Stramenopiles</taxon>
        <taxon>Ochrophyta</taxon>
        <taxon>Bacillariophyta</taxon>
        <taxon>Coscinodiscophyceae</taxon>
        <taxon>Thalassiosirophycidae</taxon>
        <taxon>Thalassiosirales</taxon>
        <taxon>Thalassiosiraceae</taxon>
        <taxon>Thalassiosira</taxon>
    </lineage>
</organism>
<dbReference type="GO" id="GO:0005254">
    <property type="term" value="F:chloride channel activity"/>
    <property type="evidence" value="ECO:0007669"/>
    <property type="project" value="InterPro"/>
</dbReference>
<protein>
    <recommendedName>
        <fullName evidence="10">Bestrophin homolog</fullName>
    </recommendedName>
</protein>
<gene>
    <name evidence="8" type="ORF">THAOC_31447</name>
</gene>
<feature type="region of interest" description="Disordered" evidence="7">
    <location>
        <begin position="46"/>
        <end position="65"/>
    </location>
</feature>
<keyword evidence="6" id="KW-0472">Membrane</keyword>
<evidence type="ECO:0000256" key="6">
    <source>
        <dbReference type="ARBA" id="ARBA00023136"/>
    </source>
</evidence>
<sequence length="393" mass="44345">ETRSGEPRRSRSLASWRDTLSTIKVSSGQSTWAALGLVTEAVSSKRVKEENIEQHKNEEQQKNERRKKGFLHVGIQLGINPQRIVSDERKRVEGSHPVLPCQCIPAIDQLVLSTRTKAQCHSKWSLATSVVVATKGDQSRDAKQFRNDVAYSTCLLLRVCMVMCSYGSGKGECPWEIKELDNYTKEKLRLHNAITGHTGLFSHKKRSEMEEAYRIPYTLANFLRLKLAEYKKLESKDELGPEPARWTAQLNGFMQSYHDQMGAQCFGETPFPFEQIGRTIVMLWVFTLPLAMSSDDGSIVSHVFFIFFVTFAFIGLETVATDLEDPFGHDETDIDNYGLAEIVYEDIYSIVDIVDGMDWAMKVYYKMSTQGASGDACSSATERSKLIQDCETG</sequence>
<evidence type="ECO:0000256" key="5">
    <source>
        <dbReference type="ARBA" id="ARBA00023065"/>
    </source>
</evidence>
<dbReference type="EMBL" id="AGNL01044555">
    <property type="protein sequence ID" value="EJK49652.1"/>
    <property type="molecule type" value="Genomic_DNA"/>
</dbReference>
<dbReference type="InterPro" id="IPR044669">
    <property type="entry name" value="YneE/VCCN1/2-like"/>
</dbReference>
<evidence type="ECO:0000256" key="2">
    <source>
        <dbReference type="ARBA" id="ARBA00022448"/>
    </source>
</evidence>
<keyword evidence="3" id="KW-0812">Transmembrane</keyword>
<dbReference type="GO" id="GO:0016020">
    <property type="term" value="C:membrane"/>
    <property type="evidence" value="ECO:0007669"/>
    <property type="project" value="UniProtKB-SubCell"/>
</dbReference>
<keyword evidence="9" id="KW-1185">Reference proteome</keyword>
<dbReference type="Proteomes" id="UP000266841">
    <property type="component" value="Unassembled WGS sequence"/>
</dbReference>
<evidence type="ECO:0000256" key="7">
    <source>
        <dbReference type="SAM" id="MobiDB-lite"/>
    </source>
</evidence>
<dbReference type="AlphaFoldDB" id="K0RSN0"/>
<name>K0RSN0_THAOC</name>
<reference evidence="8 9" key="1">
    <citation type="journal article" date="2012" name="Genome Biol.">
        <title>Genome and low-iron response of an oceanic diatom adapted to chronic iron limitation.</title>
        <authorList>
            <person name="Lommer M."/>
            <person name="Specht M."/>
            <person name="Roy A.S."/>
            <person name="Kraemer L."/>
            <person name="Andreson R."/>
            <person name="Gutowska M.A."/>
            <person name="Wolf J."/>
            <person name="Bergner S.V."/>
            <person name="Schilhabel M.B."/>
            <person name="Klostermeier U.C."/>
            <person name="Beiko R.G."/>
            <person name="Rosenstiel P."/>
            <person name="Hippler M."/>
            <person name="Laroche J."/>
        </authorList>
    </citation>
    <scope>NUCLEOTIDE SEQUENCE [LARGE SCALE GENOMIC DNA]</scope>
    <source>
        <strain evidence="8 9">CCMP1005</strain>
    </source>
</reference>
<evidence type="ECO:0000313" key="8">
    <source>
        <dbReference type="EMBL" id="EJK49652.1"/>
    </source>
</evidence>
<keyword evidence="5" id="KW-0406">Ion transport</keyword>
<evidence type="ECO:0008006" key="10">
    <source>
        <dbReference type="Google" id="ProtNLM"/>
    </source>
</evidence>